<evidence type="ECO:0000313" key="2">
    <source>
        <dbReference type="Proteomes" id="UP000280685"/>
    </source>
</evidence>
<evidence type="ECO:0000313" key="1">
    <source>
        <dbReference type="EMBL" id="VBB84384.1"/>
    </source>
</evidence>
<dbReference type="Gene3D" id="2.60.120.620">
    <property type="entry name" value="q2cbj1_9rhob like domain"/>
    <property type="match status" value="1"/>
</dbReference>
<dbReference type="PANTHER" id="PTHR33099">
    <property type="entry name" value="FE2OG DIOXYGENASE DOMAIN-CONTAINING PROTEIN"/>
    <property type="match status" value="1"/>
</dbReference>
<proteinExistence type="predicted"/>
<reference evidence="1" key="1">
    <citation type="submission" date="2018-02" db="EMBL/GenBank/DDBJ databases">
        <authorList>
            <person name="Silar P."/>
        </authorList>
    </citation>
    <scope>NUCLEOTIDE SEQUENCE [LARGE SCALE GENOMIC DNA]</scope>
    <source>
        <strain evidence="1">T</strain>
    </source>
</reference>
<organism evidence="1 2">
    <name type="scientific">Podospora comata</name>
    <dbReference type="NCBI Taxonomy" id="48703"/>
    <lineage>
        <taxon>Eukaryota</taxon>
        <taxon>Fungi</taxon>
        <taxon>Dikarya</taxon>
        <taxon>Ascomycota</taxon>
        <taxon>Pezizomycotina</taxon>
        <taxon>Sordariomycetes</taxon>
        <taxon>Sordariomycetidae</taxon>
        <taxon>Sordariales</taxon>
        <taxon>Podosporaceae</taxon>
        <taxon>Podospora</taxon>
    </lineage>
</organism>
<name>A0ABY6SHQ1_PODCO</name>
<evidence type="ECO:0008006" key="3">
    <source>
        <dbReference type="Google" id="ProtNLM"/>
    </source>
</evidence>
<sequence>MTVWMFAHFNPIAGQLVFVASFHRTTDAPAPSESPLDEIKNGLCDALDRIKAAGSFAAFAKLTESSLYPISVRDVGHVALPLGEDSAQQLIEKARQAPYGKGTEAFVDTSVRSTWVLDAAQLELHPHTEKIPGMFGALVICLPSEHQGGDLVVKQRDVTKMFKTSEVQPSMACWFSDGTHEVLPVTSGIRWGLTYNLGISPQVNRPSAAMNAPGLKLTVCITCCTTHTLRPTSLHSLKGADVTRMRCLEDVCDSLNATLLFGVIEKWQHGGCGYDGGGYYDRYDRRSRRGWGRYESTDEDDDEGDGEGWHELVDMIDPRFKIKKLATTDGNTLRENMEIEDGDLDKNLVQDYEDPFENIARGEEDYSGVHRQRGSLRVTLVSLGGCRHCSQRRGRPVPDHRHVQKKEAQGLLPRYLEKCSNPDVRESTMKIVRTLAQLAWAAKPDPYGYILQSDTRDFNEETALKFLAAVLQ</sequence>
<dbReference type="EMBL" id="LR026969">
    <property type="protein sequence ID" value="VBB84384.1"/>
    <property type="molecule type" value="Genomic_DNA"/>
</dbReference>
<dbReference type="Proteomes" id="UP000280685">
    <property type="component" value="Chromosome 6"/>
</dbReference>
<keyword evidence="2" id="KW-1185">Reference proteome</keyword>
<accession>A0ABY6SHQ1</accession>
<gene>
    <name evidence="1" type="ORF">PODCO_606960</name>
</gene>
<protein>
    <recommendedName>
        <fullName evidence="3">Prolyl 4-hydroxylase alpha subunit Fe(2+) 2OG dioxygenase domain-containing protein</fullName>
    </recommendedName>
</protein>
<dbReference type="PANTHER" id="PTHR33099:SF7">
    <property type="entry name" value="MYND-TYPE DOMAIN-CONTAINING PROTEIN"/>
    <property type="match status" value="1"/>
</dbReference>